<feature type="transmembrane region" description="Helical" evidence="1">
    <location>
        <begin position="26"/>
        <end position="44"/>
    </location>
</feature>
<reference evidence="2 3" key="1">
    <citation type="submission" date="2019-08" db="EMBL/GenBank/DDBJ databases">
        <authorList>
            <person name="Liang Q."/>
        </authorList>
    </citation>
    <scope>NUCLEOTIDE SEQUENCE [LARGE SCALE GENOMIC DNA]</scope>
    <source>
        <strain evidence="2 3">V1718</strain>
    </source>
</reference>
<dbReference type="Proteomes" id="UP000321595">
    <property type="component" value="Chromosome"/>
</dbReference>
<gene>
    <name evidence="2" type="ORF">FRD01_01090</name>
</gene>
<dbReference type="EMBL" id="CP042467">
    <property type="protein sequence ID" value="QED25880.1"/>
    <property type="molecule type" value="Genomic_DNA"/>
</dbReference>
<dbReference type="Pfam" id="PF14559">
    <property type="entry name" value="TPR_19"/>
    <property type="match status" value="1"/>
</dbReference>
<dbReference type="Gene3D" id="1.25.40.10">
    <property type="entry name" value="Tetratricopeptide repeat domain"/>
    <property type="match status" value="1"/>
</dbReference>
<dbReference type="KEGG" id="bbae:FRD01_01090"/>
<dbReference type="SMART" id="SM00028">
    <property type="entry name" value="TPR"/>
    <property type="match status" value="2"/>
</dbReference>
<evidence type="ECO:0000313" key="2">
    <source>
        <dbReference type="EMBL" id="QED25880.1"/>
    </source>
</evidence>
<organism evidence="2 3">
    <name type="scientific">Microvenator marinus</name>
    <dbReference type="NCBI Taxonomy" id="2600177"/>
    <lineage>
        <taxon>Bacteria</taxon>
        <taxon>Deltaproteobacteria</taxon>
        <taxon>Bradymonadales</taxon>
        <taxon>Microvenatoraceae</taxon>
        <taxon>Microvenator</taxon>
    </lineage>
</organism>
<sequence>MYNLLISIAISVATTALFSAVLGGKIWYGIGPGVIALIVAYILLARRSMKQVEGIMNSAQEEMKNQRIERGVEIMKSAYPIGKWQFLVSSQIDGQIGYILYMSKKFDDAEPYLRRAFKKNWVPRAMLGTLLYKRKKYDEMKEVFEDAVQHNKKEALLWNIYAYCLWKTNERDEAIKVLNRALEHIKADDKTSSNLKALQNNKKMKMRGWNLLWYQFHLDAPPAQQAQMQFRRR</sequence>
<keyword evidence="1" id="KW-0812">Transmembrane</keyword>
<dbReference type="RefSeq" id="WP_146956836.1">
    <property type="nucleotide sequence ID" value="NZ_CP042467.1"/>
</dbReference>
<proteinExistence type="predicted"/>
<keyword evidence="1" id="KW-1133">Transmembrane helix</keyword>
<keyword evidence="3" id="KW-1185">Reference proteome</keyword>
<protein>
    <submittedName>
        <fullName evidence="2">Tetratricopeptide repeat protein</fullName>
    </submittedName>
</protein>
<dbReference type="AlphaFoldDB" id="A0A5B8XJD4"/>
<evidence type="ECO:0000313" key="3">
    <source>
        <dbReference type="Proteomes" id="UP000321595"/>
    </source>
</evidence>
<dbReference type="InterPro" id="IPR019734">
    <property type="entry name" value="TPR_rpt"/>
</dbReference>
<name>A0A5B8XJD4_9DELT</name>
<evidence type="ECO:0000256" key="1">
    <source>
        <dbReference type="SAM" id="Phobius"/>
    </source>
</evidence>
<dbReference type="OrthoDB" id="9787150at2"/>
<keyword evidence="1" id="KW-0472">Membrane</keyword>
<dbReference type="InterPro" id="IPR011990">
    <property type="entry name" value="TPR-like_helical_dom_sf"/>
</dbReference>
<dbReference type="SUPFAM" id="SSF48452">
    <property type="entry name" value="TPR-like"/>
    <property type="match status" value="1"/>
</dbReference>
<accession>A0A5B8XJD4</accession>